<evidence type="ECO:0000256" key="1">
    <source>
        <dbReference type="SAM" id="MobiDB-lite"/>
    </source>
</evidence>
<evidence type="ECO:0000313" key="2">
    <source>
        <dbReference type="EMBL" id="CAK0888735.1"/>
    </source>
</evidence>
<evidence type="ECO:0000313" key="3">
    <source>
        <dbReference type="Proteomes" id="UP001189429"/>
    </source>
</evidence>
<keyword evidence="3" id="KW-1185">Reference proteome</keyword>
<proteinExistence type="predicted"/>
<reference evidence="2" key="1">
    <citation type="submission" date="2023-10" db="EMBL/GenBank/DDBJ databases">
        <authorList>
            <person name="Chen Y."/>
            <person name="Shah S."/>
            <person name="Dougan E. K."/>
            <person name="Thang M."/>
            <person name="Chan C."/>
        </authorList>
    </citation>
    <scope>NUCLEOTIDE SEQUENCE [LARGE SCALE GENOMIC DNA]</scope>
</reference>
<sequence length="257" mass="27763">MEIRNKVLRMLHRCVVQMLSHQLLLHQSLQMGHVFSKMVEVEIRFLVLRASSEVEIMGEMPVLPPDSLVTPEAEVAAAGCGAARPAQVVSLGAVSKTERPGEESKLDKKSPMHPENATRGHTADTRGRPVSATTPFLPTENHNVAPVMPVAVASPALPASDEGEPGHKRLRRSSFCDAAPSAAKWWLPIAGRTSATQADRDSVPELRQSARAAAAPSSQRQMRNAFQMLASDYGAETQADTAISDFDVSDTQPATQR</sequence>
<protein>
    <submittedName>
        <fullName evidence="2">Uncharacterized protein</fullName>
    </submittedName>
</protein>
<feature type="compositionally biased region" description="Basic and acidic residues" evidence="1">
    <location>
        <begin position="96"/>
        <end position="127"/>
    </location>
</feature>
<name>A0ABN9WPX0_9DINO</name>
<comment type="caution">
    <text evidence="2">The sequence shown here is derived from an EMBL/GenBank/DDBJ whole genome shotgun (WGS) entry which is preliminary data.</text>
</comment>
<dbReference type="Proteomes" id="UP001189429">
    <property type="component" value="Unassembled WGS sequence"/>
</dbReference>
<feature type="region of interest" description="Disordered" evidence="1">
    <location>
        <begin position="94"/>
        <end position="129"/>
    </location>
</feature>
<gene>
    <name evidence="2" type="ORF">PCOR1329_LOCUS69467</name>
</gene>
<accession>A0ABN9WPX0</accession>
<organism evidence="2 3">
    <name type="scientific">Prorocentrum cordatum</name>
    <dbReference type="NCBI Taxonomy" id="2364126"/>
    <lineage>
        <taxon>Eukaryota</taxon>
        <taxon>Sar</taxon>
        <taxon>Alveolata</taxon>
        <taxon>Dinophyceae</taxon>
        <taxon>Prorocentrales</taxon>
        <taxon>Prorocentraceae</taxon>
        <taxon>Prorocentrum</taxon>
    </lineage>
</organism>
<dbReference type="EMBL" id="CAUYUJ010019125">
    <property type="protein sequence ID" value="CAK0888735.1"/>
    <property type="molecule type" value="Genomic_DNA"/>
</dbReference>